<keyword evidence="2" id="KW-1133">Transmembrane helix</keyword>
<feature type="transmembrane region" description="Helical" evidence="2">
    <location>
        <begin position="122"/>
        <end position="143"/>
    </location>
</feature>
<evidence type="ECO:0000313" key="4">
    <source>
        <dbReference type="Proteomes" id="UP001589793"/>
    </source>
</evidence>
<protein>
    <submittedName>
        <fullName evidence="3">DUF3159 domain-containing protein</fullName>
    </submittedName>
</protein>
<comment type="caution">
    <text evidence="3">The sequence shown here is derived from an EMBL/GenBank/DDBJ whole genome shotgun (WGS) entry which is preliminary data.</text>
</comment>
<keyword evidence="2" id="KW-0472">Membrane</keyword>
<evidence type="ECO:0000256" key="2">
    <source>
        <dbReference type="SAM" id="Phobius"/>
    </source>
</evidence>
<keyword evidence="2" id="KW-0812">Transmembrane</keyword>
<dbReference type="Pfam" id="PF11361">
    <property type="entry name" value="DUF3159"/>
    <property type="match status" value="1"/>
</dbReference>
<feature type="transmembrane region" description="Helical" evidence="2">
    <location>
        <begin position="201"/>
        <end position="222"/>
    </location>
</feature>
<dbReference type="Proteomes" id="UP001589793">
    <property type="component" value="Unassembled WGS sequence"/>
</dbReference>
<proteinExistence type="predicted"/>
<dbReference type="PIRSF" id="PIRSF010219">
    <property type="entry name" value="UCP010219"/>
    <property type="match status" value="1"/>
</dbReference>
<dbReference type="RefSeq" id="WP_376981951.1">
    <property type="nucleotide sequence ID" value="NZ_JBHLSV010000020.1"/>
</dbReference>
<feature type="transmembrane region" description="Helical" evidence="2">
    <location>
        <begin position="175"/>
        <end position="195"/>
    </location>
</feature>
<gene>
    <name evidence="3" type="ORF">ACFFF6_14485</name>
</gene>
<feature type="transmembrane region" description="Helical" evidence="2">
    <location>
        <begin position="99"/>
        <end position="116"/>
    </location>
</feature>
<feature type="region of interest" description="Disordered" evidence="1">
    <location>
        <begin position="1"/>
        <end position="28"/>
    </location>
</feature>
<keyword evidence="4" id="KW-1185">Reference proteome</keyword>
<sequence>MSSQDTGPEHEPGADPQEQSPPPAARRSGLAGVLDQEEFSVRDAVGGPRGIIESAAPTLLFVVLFIATRDVKLSAIAAVAVVAIALVARLVARQSVSGALGGLIGVVVGAIWAIRSGQGSDLFAPGLVINAVTLALLLISILARRPLVGLLVAALDSRVADWTADPDARRVYTRATWVFAGLYAAKLLVQLPLFLTDQVAALGAAKLVMGLPLFALAAWIVWMMHRALLARRAARAQHRAGPPQP</sequence>
<feature type="transmembrane region" description="Helical" evidence="2">
    <location>
        <begin position="73"/>
        <end position="92"/>
    </location>
</feature>
<evidence type="ECO:0000313" key="3">
    <source>
        <dbReference type="EMBL" id="MFC0675168.1"/>
    </source>
</evidence>
<dbReference type="EMBL" id="JBHLSV010000020">
    <property type="protein sequence ID" value="MFC0675168.1"/>
    <property type="molecule type" value="Genomic_DNA"/>
</dbReference>
<organism evidence="3 4">
    <name type="scientific">Brachybacterium hainanense</name>
    <dbReference type="NCBI Taxonomy" id="1541174"/>
    <lineage>
        <taxon>Bacteria</taxon>
        <taxon>Bacillati</taxon>
        <taxon>Actinomycetota</taxon>
        <taxon>Actinomycetes</taxon>
        <taxon>Micrococcales</taxon>
        <taxon>Dermabacteraceae</taxon>
        <taxon>Brachybacterium</taxon>
    </lineage>
</organism>
<reference evidence="3 4" key="1">
    <citation type="submission" date="2024-09" db="EMBL/GenBank/DDBJ databases">
        <authorList>
            <person name="Sun Q."/>
            <person name="Mori K."/>
        </authorList>
    </citation>
    <scope>NUCLEOTIDE SEQUENCE [LARGE SCALE GENOMIC DNA]</scope>
    <source>
        <strain evidence="3 4">CICC 10874</strain>
    </source>
</reference>
<evidence type="ECO:0000256" key="1">
    <source>
        <dbReference type="SAM" id="MobiDB-lite"/>
    </source>
</evidence>
<name>A0ABV6RDU5_9MICO</name>
<dbReference type="InterPro" id="IPR016566">
    <property type="entry name" value="UCP010219"/>
</dbReference>
<accession>A0ABV6RDU5</accession>